<dbReference type="STRING" id="1765722.AT728_07890"/>
<dbReference type="AlphaFoldDB" id="A0A0W7X859"/>
<reference evidence="1 2" key="1">
    <citation type="submission" date="2015-12" db="EMBL/GenBank/DDBJ databases">
        <title>Draft genome sequence of Streptomyces silvensis ATCC 53525, a producer of novel hormone antagonists.</title>
        <authorList>
            <person name="Johnston C.W."/>
            <person name="Li Y."/>
            <person name="Magarvey N.A."/>
        </authorList>
    </citation>
    <scope>NUCLEOTIDE SEQUENCE [LARGE SCALE GENOMIC DNA]</scope>
    <source>
        <strain evidence="1 2">ATCC 53525</strain>
    </source>
</reference>
<dbReference type="Proteomes" id="UP000054804">
    <property type="component" value="Unassembled WGS sequence"/>
</dbReference>
<dbReference type="OrthoDB" id="4269933at2"/>
<keyword evidence="2" id="KW-1185">Reference proteome</keyword>
<gene>
    <name evidence="1" type="ORF">AT728_07890</name>
</gene>
<evidence type="ECO:0000313" key="2">
    <source>
        <dbReference type="Proteomes" id="UP000054804"/>
    </source>
</evidence>
<organism evidence="1 2">
    <name type="scientific">Streptomyces silvensis</name>
    <dbReference type="NCBI Taxonomy" id="1765722"/>
    <lineage>
        <taxon>Bacteria</taxon>
        <taxon>Bacillati</taxon>
        <taxon>Actinomycetota</taxon>
        <taxon>Actinomycetes</taxon>
        <taxon>Kitasatosporales</taxon>
        <taxon>Streptomycetaceae</taxon>
        <taxon>Streptomyces</taxon>
    </lineage>
</organism>
<name>A0A0W7X859_9ACTN</name>
<dbReference type="RefSeq" id="WP_058847092.1">
    <property type="nucleotide sequence ID" value="NZ_LOCL01000029.1"/>
</dbReference>
<dbReference type="EMBL" id="LOCL01000029">
    <property type="protein sequence ID" value="KUF18932.1"/>
    <property type="molecule type" value="Genomic_DNA"/>
</dbReference>
<comment type="caution">
    <text evidence="1">The sequence shown here is derived from an EMBL/GenBank/DDBJ whole genome shotgun (WGS) entry which is preliminary data.</text>
</comment>
<evidence type="ECO:0000313" key="1">
    <source>
        <dbReference type="EMBL" id="KUF18932.1"/>
    </source>
</evidence>
<accession>A0A0W7X859</accession>
<proteinExistence type="predicted"/>
<sequence>MDRHTFPPDLLAYQTAWYVTYGQLASAPAESGGAARRRRLLRLSRVIAAHPYWQTRAGTPAARVALKELAYAQATEGGSSSLAP</sequence>
<protein>
    <submittedName>
        <fullName evidence="1">Uncharacterized protein</fullName>
    </submittedName>
</protein>